<evidence type="ECO:0000313" key="2">
    <source>
        <dbReference type="EMBL" id="MQT17395.1"/>
    </source>
</evidence>
<evidence type="ECO:0000256" key="1">
    <source>
        <dbReference type="SAM" id="Phobius"/>
    </source>
</evidence>
<sequence length="63" mass="6270">MPIVPEPIPVTRPPRRGGGCLIAAGLILGPIIGLVFGEVSIGLVAGGVIGVIAAVVMTVRDGR</sequence>
<proteinExistence type="predicted"/>
<organism evidence="2 3">
    <name type="scientific">Sandarakinorhabdus fusca</name>
    <dbReference type="NCBI Taxonomy" id="1439888"/>
    <lineage>
        <taxon>Bacteria</taxon>
        <taxon>Pseudomonadati</taxon>
        <taxon>Pseudomonadota</taxon>
        <taxon>Alphaproteobacteria</taxon>
        <taxon>Sphingomonadales</taxon>
        <taxon>Sphingosinicellaceae</taxon>
        <taxon>Sandarakinorhabdus</taxon>
    </lineage>
</organism>
<dbReference type="EMBL" id="WIOL01000003">
    <property type="protein sequence ID" value="MQT17395.1"/>
    <property type="molecule type" value="Genomic_DNA"/>
</dbReference>
<dbReference type="Proteomes" id="UP000481327">
    <property type="component" value="Unassembled WGS sequence"/>
</dbReference>
<name>A0A7C9GPA1_9SPHN</name>
<keyword evidence="1" id="KW-0812">Transmembrane</keyword>
<keyword evidence="3" id="KW-1185">Reference proteome</keyword>
<dbReference type="RefSeq" id="WP_152577869.1">
    <property type="nucleotide sequence ID" value="NZ_JAATJI010000002.1"/>
</dbReference>
<evidence type="ECO:0000313" key="3">
    <source>
        <dbReference type="Proteomes" id="UP000481327"/>
    </source>
</evidence>
<protein>
    <submittedName>
        <fullName evidence="2">Uncharacterized protein</fullName>
    </submittedName>
</protein>
<accession>A0A7C9GPA1</accession>
<feature type="transmembrane region" description="Helical" evidence="1">
    <location>
        <begin position="18"/>
        <end position="35"/>
    </location>
</feature>
<keyword evidence="1" id="KW-0472">Membrane</keyword>
<keyword evidence="1" id="KW-1133">Transmembrane helix</keyword>
<gene>
    <name evidence="2" type="ORF">F3168_08975</name>
</gene>
<reference evidence="2 3" key="1">
    <citation type="submission" date="2019-09" db="EMBL/GenBank/DDBJ databases">
        <title>Polymorphobacter sp. isolated from a lake in China.</title>
        <authorList>
            <person name="Liu Z."/>
        </authorList>
    </citation>
    <scope>NUCLEOTIDE SEQUENCE [LARGE SCALE GENOMIC DNA]</scope>
    <source>
        <strain evidence="2 3">D40P</strain>
    </source>
</reference>
<feature type="transmembrane region" description="Helical" evidence="1">
    <location>
        <begin position="41"/>
        <end position="59"/>
    </location>
</feature>
<comment type="caution">
    <text evidence="2">The sequence shown here is derived from an EMBL/GenBank/DDBJ whole genome shotgun (WGS) entry which is preliminary data.</text>
</comment>
<dbReference type="AlphaFoldDB" id="A0A7C9GPA1"/>